<feature type="coiled-coil region" evidence="2">
    <location>
        <begin position="148"/>
        <end position="175"/>
    </location>
</feature>
<reference evidence="5" key="1">
    <citation type="submission" date="2017-02" db="UniProtKB">
        <authorList>
            <consortium name="WormBaseParasite"/>
        </authorList>
    </citation>
    <scope>IDENTIFICATION</scope>
</reference>
<keyword evidence="1 2" id="KW-0175">Coiled coil</keyword>
<organism evidence="5">
    <name type="scientific">Anisakis simplex</name>
    <name type="common">Herring worm</name>
    <dbReference type="NCBI Taxonomy" id="6269"/>
    <lineage>
        <taxon>Eukaryota</taxon>
        <taxon>Metazoa</taxon>
        <taxon>Ecdysozoa</taxon>
        <taxon>Nematoda</taxon>
        <taxon>Chromadorea</taxon>
        <taxon>Rhabditida</taxon>
        <taxon>Spirurina</taxon>
        <taxon>Ascaridomorpha</taxon>
        <taxon>Ascaridoidea</taxon>
        <taxon>Anisakidae</taxon>
        <taxon>Anisakis</taxon>
        <taxon>Anisakis simplex complex</taxon>
    </lineage>
</organism>
<dbReference type="InterPro" id="IPR002928">
    <property type="entry name" value="Myosin_tail"/>
</dbReference>
<name>A0A0M3JAS8_ANISI</name>
<evidence type="ECO:0000313" key="5">
    <source>
        <dbReference type="WBParaSite" id="ASIM_0000470001-mRNA-1"/>
    </source>
</evidence>
<dbReference type="WBParaSite" id="ASIM_0000470001-mRNA-1">
    <property type="protein sequence ID" value="ASIM_0000470001-mRNA-1"/>
    <property type="gene ID" value="ASIM_0000470001"/>
</dbReference>
<evidence type="ECO:0000256" key="2">
    <source>
        <dbReference type="SAM" id="Coils"/>
    </source>
</evidence>
<evidence type="ECO:0000256" key="1">
    <source>
        <dbReference type="ARBA" id="ARBA00023054"/>
    </source>
</evidence>
<feature type="domain" description="Myosin tail" evidence="4">
    <location>
        <begin position="11"/>
        <end position="423"/>
    </location>
</feature>
<dbReference type="GO" id="GO:0016459">
    <property type="term" value="C:myosin complex"/>
    <property type="evidence" value="ECO:0007669"/>
    <property type="project" value="InterPro"/>
</dbReference>
<feature type="compositionally biased region" description="Basic and acidic residues" evidence="3">
    <location>
        <begin position="102"/>
        <end position="116"/>
    </location>
</feature>
<dbReference type="AlphaFoldDB" id="A0A0M3JAS8"/>
<dbReference type="Gene3D" id="1.10.287.1490">
    <property type="match status" value="1"/>
</dbReference>
<sequence>LSIESSCAQKQSEIDELCAQLDQQTSANQTQQERGKRLDAEIAQLRRRFQESNASHQSEIRSTKFKSQTANDELNDQIAALKRYVDKCSQENRQLRKQIAKSTKELEETNKAKTDAENTLEPSQEAISELRTKSVEQQQDMEALNSVNRQVTTEIGELRSRQKELEQELAEMLLAKTYVVKQLNEVSGIRTDESGKRQAVGSQIKNLESEKLRLQATLEDEMRSTDEARRKLAEMNAELGHYKGRFNETNTLVSNDTVESLKRQYNEQIEELRKRVEDANFRIVNAEKDRMRMLCESEDIKKEVDRYKAIIAQSERRSNQLNAELNEWKRKVSEVSQLLDEAQRNAQIQSADLYGEQTTYDKLITDMQSVEHENQQLQKENNELGEQLVETSKMLDETRKLTRNLDMDKHELQQTIDQTETLLEMEQGKLES</sequence>
<feature type="region of interest" description="Disordered" evidence="3">
    <location>
        <begin position="49"/>
        <end position="69"/>
    </location>
</feature>
<accession>A0A0M3JAS8</accession>
<proteinExistence type="predicted"/>
<protein>
    <submittedName>
        <fullName evidence="5">Myosin_tail_1 domain-containing protein</fullName>
    </submittedName>
</protein>
<feature type="coiled-coil region" evidence="2">
    <location>
        <begin position="204"/>
        <end position="429"/>
    </location>
</feature>
<evidence type="ECO:0000256" key="3">
    <source>
        <dbReference type="SAM" id="MobiDB-lite"/>
    </source>
</evidence>
<feature type="region of interest" description="Disordered" evidence="3">
    <location>
        <begin position="101"/>
        <end position="123"/>
    </location>
</feature>
<dbReference type="Pfam" id="PF01576">
    <property type="entry name" value="Myosin_tail_1"/>
    <property type="match status" value="1"/>
</dbReference>
<evidence type="ECO:0000259" key="4">
    <source>
        <dbReference type="Pfam" id="PF01576"/>
    </source>
</evidence>